<dbReference type="GO" id="GO:0005829">
    <property type="term" value="C:cytosol"/>
    <property type="evidence" value="ECO:0007669"/>
    <property type="project" value="TreeGrafter"/>
</dbReference>
<evidence type="ECO:0000256" key="1">
    <source>
        <dbReference type="ARBA" id="ARBA00001936"/>
    </source>
</evidence>
<comment type="catalytic activity">
    <reaction evidence="9">
        <text>L-arginine + H2O = urea + L-ornithine</text>
        <dbReference type="Rhea" id="RHEA:20569"/>
        <dbReference type="ChEBI" id="CHEBI:15377"/>
        <dbReference type="ChEBI" id="CHEBI:16199"/>
        <dbReference type="ChEBI" id="CHEBI:32682"/>
        <dbReference type="ChEBI" id="CHEBI:46911"/>
        <dbReference type="EC" id="3.5.3.1"/>
    </reaction>
</comment>
<dbReference type="PROSITE" id="PS51409">
    <property type="entry name" value="ARGINASE_2"/>
    <property type="match status" value="1"/>
</dbReference>
<dbReference type="GO" id="GO:0030145">
    <property type="term" value="F:manganese ion binding"/>
    <property type="evidence" value="ECO:0007669"/>
    <property type="project" value="TreeGrafter"/>
</dbReference>
<dbReference type="InterPro" id="IPR014033">
    <property type="entry name" value="Arginase"/>
</dbReference>
<evidence type="ECO:0000256" key="4">
    <source>
        <dbReference type="ARBA" id="ARBA00018123"/>
    </source>
</evidence>
<dbReference type="PROSITE" id="PS01053">
    <property type="entry name" value="ARGINASE_1"/>
    <property type="match status" value="1"/>
</dbReference>
<dbReference type="PANTHER" id="PTHR43782:SF3">
    <property type="entry name" value="ARGINASE"/>
    <property type="match status" value="1"/>
</dbReference>
<dbReference type="CDD" id="cd09989">
    <property type="entry name" value="Arginase"/>
    <property type="match status" value="1"/>
</dbReference>
<dbReference type="SUPFAM" id="SSF52768">
    <property type="entry name" value="Arginase/deacetylase"/>
    <property type="match status" value="1"/>
</dbReference>
<organism evidence="12 13">
    <name type="scientific">Candidatus Rickettsiella viridis</name>
    <dbReference type="NCBI Taxonomy" id="676208"/>
    <lineage>
        <taxon>Bacteria</taxon>
        <taxon>Pseudomonadati</taxon>
        <taxon>Pseudomonadota</taxon>
        <taxon>Gammaproteobacteria</taxon>
        <taxon>Legionellales</taxon>
        <taxon>Coxiellaceae</taxon>
        <taxon>Rickettsiella</taxon>
    </lineage>
</organism>
<keyword evidence="7 11" id="KW-0378">Hydrolase</keyword>
<dbReference type="Gene3D" id="3.40.800.10">
    <property type="entry name" value="Ureohydrolase domain"/>
    <property type="match status" value="1"/>
</dbReference>
<dbReference type="GO" id="GO:0004053">
    <property type="term" value="F:arginase activity"/>
    <property type="evidence" value="ECO:0007669"/>
    <property type="project" value="UniProtKB-EC"/>
</dbReference>
<dbReference type="PRINTS" id="PR00116">
    <property type="entry name" value="ARGINASE"/>
</dbReference>
<dbReference type="InterPro" id="IPR020855">
    <property type="entry name" value="Ureohydrolase_Mn_BS"/>
</dbReference>
<dbReference type="InterPro" id="IPR006035">
    <property type="entry name" value="Ureohydrolase"/>
</dbReference>
<dbReference type="Pfam" id="PF00491">
    <property type="entry name" value="Arginase"/>
    <property type="match status" value="1"/>
</dbReference>
<protein>
    <recommendedName>
        <fullName evidence="4">Arginase</fullName>
        <ecNumber evidence="3">3.5.3.1</ecNumber>
    </recommendedName>
</protein>
<comment type="similarity">
    <text evidence="10 11">Belongs to the arginase family.</text>
</comment>
<proteinExistence type="inferred from homology"/>
<dbReference type="KEGG" id="rvi:RVIR1_11290"/>
<comment type="pathway">
    <text evidence="2">Nitrogen metabolism; urea cycle; L-ornithine and urea from L-arginine: step 1/1.</text>
</comment>
<dbReference type="InterPro" id="IPR023696">
    <property type="entry name" value="Ureohydrolase_dom_sf"/>
</dbReference>
<keyword evidence="6" id="KW-0479">Metal-binding</keyword>
<evidence type="ECO:0000256" key="2">
    <source>
        <dbReference type="ARBA" id="ARBA00005098"/>
    </source>
</evidence>
<dbReference type="EMBL" id="AP018005">
    <property type="protein sequence ID" value="BBB15593.1"/>
    <property type="molecule type" value="Genomic_DNA"/>
</dbReference>
<evidence type="ECO:0000256" key="9">
    <source>
        <dbReference type="ARBA" id="ARBA00047391"/>
    </source>
</evidence>
<dbReference type="GO" id="GO:0000050">
    <property type="term" value="P:urea cycle"/>
    <property type="evidence" value="ECO:0007669"/>
    <property type="project" value="UniProtKB-UniPathway"/>
</dbReference>
<evidence type="ECO:0000313" key="13">
    <source>
        <dbReference type="Proteomes" id="UP000282483"/>
    </source>
</evidence>
<keyword evidence="5" id="KW-0056">Arginine metabolism</keyword>
<dbReference type="AlphaFoldDB" id="A0A2Z5UX45"/>
<evidence type="ECO:0000256" key="7">
    <source>
        <dbReference type="ARBA" id="ARBA00022801"/>
    </source>
</evidence>
<evidence type="ECO:0000313" key="12">
    <source>
        <dbReference type="EMBL" id="BBB15593.1"/>
    </source>
</evidence>
<evidence type="ECO:0000256" key="3">
    <source>
        <dbReference type="ARBA" id="ARBA00012168"/>
    </source>
</evidence>
<evidence type="ECO:0000256" key="11">
    <source>
        <dbReference type="RuleBase" id="RU003684"/>
    </source>
</evidence>
<name>A0A2Z5UX45_9COXI</name>
<evidence type="ECO:0000256" key="6">
    <source>
        <dbReference type="ARBA" id="ARBA00022723"/>
    </source>
</evidence>
<comment type="cofactor">
    <cofactor evidence="1">
        <name>Mn(2+)</name>
        <dbReference type="ChEBI" id="CHEBI:29035"/>
    </cofactor>
</comment>
<dbReference type="GO" id="GO:0006525">
    <property type="term" value="P:arginine metabolic process"/>
    <property type="evidence" value="ECO:0007669"/>
    <property type="project" value="UniProtKB-KW"/>
</dbReference>
<dbReference type="EC" id="3.5.3.1" evidence="3"/>
<reference evidence="12 13" key="1">
    <citation type="submission" date="2017-03" db="EMBL/GenBank/DDBJ databases">
        <title>The genome sequence of Candidatus Rickettsiella viridis.</title>
        <authorList>
            <person name="Nikoh N."/>
            <person name="Tsuchida T."/>
            <person name="Yamaguchi K."/>
            <person name="Maeda T."/>
            <person name="Shigenobu S."/>
            <person name="Fukatsu T."/>
        </authorList>
    </citation>
    <scope>NUCLEOTIDE SEQUENCE [LARGE SCALE GENOMIC DNA]</scope>
    <source>
        <strain evidence="12 13">Ap-RA04</strain>
    </source>
</reference>
<evidence type="ECO:0000256" key="8">
    <source>
        <dbReference type="ARBA" id="ARBA00023211"/>
    </source>
</evidence>
<evidence type="ECO:0000256" key="10">
    <source>
        <dbReference type="PROSITE-ProRule" id="PRU00742"/>
    </source>
</evidence>
<dbReference type="UniPathway" id="UPA00158">
    <property type="reaction ID" value="UER00270"/>
</dbReference>
<dbReference type="PANTHER" id="PTHR43782">
    <property type="entry name" value="ARGINASE"/>
    <property type="match status" value="1"/>
</dbReference>
<evidence type="ECO:0000256" key="5">
    <source>
        <dbReference type="ARBA" id="ARBA00022503"/>
    </source>
</evidence>
<keyword evidence="8" id="KW-0464">Manganese</keyword>
<gene>
    <name evidence="12" type="primary">rocF</name>
    <name evidence="12" type="ORF">RVIR1_11290</name>
</gene>
<keyword evidence="13" id="KW-1185">Reference proteome</keyword>
<sequence>MVLLGYASGVAANNPGCADGPLRLKESALEKQWSDKGLKTHWQALLVPQYESKQACLAQVVELNTQLAGMTQRLSEQEQTFIVVGGDHSCAIGTWSGVAAELSKKNAALGLVWIDAHMDSHTFETTPSGNIHGMPLAALLGHGDLKLTQILTSAAKLKPEHVSLIGSRSFESGEAELLRRLGVRIYEMPEIKERGLAVVLQEAIVRAKQGTAGFGVSLDLDAVDPEDAPGVGVPEPDGIKGKDLCQALTLLQQEKQLLGMEIVEYNPHLDKDAKTELLINNIVLSIFGD</sequence>
<accession>A0A2Z5UX45</accession>
<dbReference type="Proteomes" id="UP000282483">
    <property type="component" value="Chromosome"/>
</dbReference>